<evidence type="ECO:0000313" key="3">
    <source>
        <dbReference type="Proteomes" id="UP001356427"/>
    </source>
</evidence>
<reference evidence="2 3" key="1">
    <citation type="submission" date="2021-04" db="EMBL/GenBank/DDBJ databases">
        <authorList>
            <person name="De Guttry C."/>
            <person name="Zahm M."/>
            <person name="Klopp C."/>
            <person name="Cabau C."/>
            <person name="Louis A."/>
            <person name="Berthelot C."/>
            <person name="Parey E."/>
            <person name="Roest Crollius H."/>
            <person name="Montfort J."/>
            <person name="Robinson-Rechavi M."/>
            <person name="Bucao C."/>
            <person name="Bouchez O."/>
            <person name="Gislard M."/>
            <person name="Lluch J."/>
            <person name="Milhes M."/>
            <person name="Lampietro C."/>
            <person name="Lopez Roques C."/>
            <person name="Donnadieu C."/>
            <person name="Braasch I."/>
            <person name="Desvignes T."/>
            <person name="Postlethwait J."/>
            <person name="Bobe J."/>
            <person name="Wedekind C."/>
            <person name="Guiguen Y."/>
        </authorList>
    </citation>
    <scope>NUCLEOTIDE SEQUENCE [LARGE SCALE GENOMIC DNA]</scope>
    <source>
        <strain evidence="2">Cs_M1</strain>
        <tissue evidence="2">Blood</tissue>
    </source>
</reference>
<keyword evidence="3" id="KW-1185">Reference proteome</keyword>
<protein>
    <submittedName>
        <fullName evidence="2">Uncharacterized protein</fullName>
    </submittedName>
</protein>
<dbReference type="EMBL" id="JAGTTL010000269">
    <property type="protein sequence ID" value="KAK6290813.1"/>
    <property type="molecule type" value="Genomic_DNA"/>
</dbReference>
<sequence>MTCSWRMTKKEWEHSALEEQLRRVAHGENGRGGVSRRSGSGKQHSIPSGSEDTRQESRNVTVKIVRGQREQTETTNDSDKQAVLTVAQDWCPHPGQGFWAEVVQRPVAVQRAGFREGGRGEDRGIWVGDCELLPQSERL</sequence>
<organism evidence="2 3">
    <name type="scientific">Coregonus suidteri</name>
    <dbReference type="NCBI Taxonomy" id="861788"/>
    <lineage>
        <taxon>Eukaryota</taxon>
        <taxon>Metazoa</taxon>
        <taxon>Chordata</taxon>
        <taxon>Craniata</taxon>
        <taxon>Vertebrata</taxon>
        <taxon>Euteleostomi</taxon>
        <taxon>Actinopterygii</taxon>
        <taxon>Neopterygii</taxon>
        <taxon>Teleostei</taxon>
        <taxon>Protacanthopterygii</taxon>
        <taxon>Salmoniformes</taxon>
        <taxon>Salmonidae</taxon>
        <taxon>Coregoninae</taxon>
        <taxon>Coregonus</taxon>
    </lineage>
</organism>
<feature type="region of interest" description="Disordered" evidence="1">
    <location>
        <begin position="22"/>
        <end position="59"/>
    </location>
</feature>
<evidence type="ECO:0000256" key="1">
    <source>
        <dbReference type="SAM" id="MobiDB-lite"/>
    </source>
</evidence>
<proteinExistence type="predicted"/>
<gene>
    <name evidence="2" type="ORF">J4Q44_G00387870</name>
</gene>
<accession>A0AAN8KFP7</accession>
<dbReference type="AlphaFoldDB" id="A0AAN8KFP7"/>
<dbReference type="Proteomes" id="UP001356427">
    <property type="component" value="Unassembled WGS sequence"/>
</dbReference>
<evidence type="ECO:0000313" key="2">
    <source>
        <dbReference type="EMBL" id="KAK6290813.1"/>
    </source>
</evidence>
<comment type="caution">
    <text evidence="2">The sequence shown here is derived from an EMBL/GenBank/DDBJ whole genome shotgun (WGS) entry which is preliminary data.</text>
</comment>
<name>A0AAN8KFP7_9TELE</name>